<keyword evidence="1 4" id="KW-0378">Hydrolase</keyword>
<dbReference type="SMART" id="SM00331">
    <property type="entry name" value="PP2C_SIG"/>
    <property type="match status" value="1"/>
</dbReference>
<protein>
    <submittedName>
        <fullName evidence="4">PP2C family protein-serine/threonine phosphatase</fullName>
        <ecNumber evidence="4">3.1.3.16</ecNumber>
    </submittedName>
</protein>
<keyword evidence="5" id="KW-1185">Reference proteome</keyword>
<dbReference type="RefSeq" id="WP_299586772.1">
    <property type="nucleotide sequence ID" value="NZ_JBGMEL010000005.1"/>
</dbReference>
<feature type="modified residue" description="4-aspartylphosphate" evidence="2">
    <location>
        <position position="54"/>
    </location>
</feature>
<dbReference type="Pfam" id="PF00072">
    <property type="entry name" value="Response_reg"/>
    <property type="match status" value="1"/>
</dbReference>
<dbReference type="PANTHER" id="PTHR43156:SF2">
    <property type="entry name" value="STAGE II SPORULATION PROTEIN E"/>
    <property type="match status" value="1"/>
</dbReference>
<dbReference type="SMART" id="SM00448">
    <property type="entry name" value="REC"/>
    <property type="match status" value="1"/>
</dbReference>
<dbReference type="InterPro" id="IPR052016">
    <property type="entry name" value="Bact_Sigma-Reg"/>
</dbReference>
<name>A0ABV4NME7_9GAMM</name>
<dbReference type="InterPro" id="IPR036457">
    <property type="entry name" value="PPM-type-like_dom_sf"/>
</dbReference>
<dbReference type="GO" id="GO:0004722">
    <property type="term" value="F:protein serine/threonine phosphatase activity"/>
    <property type="evidence" value="ECO:0007669"/>
    <property type="project" value="UniProtKB-EC"/>
</dbReference>
<dbReference type="Proteomes" id="UP001569414">
    <property type="component" value="Unassembled WGS sequence"/>
</dbReference>
<reference evidence="4 5" key="1">
    <citation type="submission" date="2024-08" db="EMBL/GenBank/DDBJ databases">
        <authorList>
            <person name="Ishaq N."/>
        </authorList>
    </citation>
    <scope>NUCLEOTIDE SEQUENCE [LARGE SCALE GENOMIC DNA]</scope>
    <source>
        <strain evidence="4 5">JCM 30400</strain>
    </source>
</reference>
<proteinExistence type="predicted"/>
<comment type="caution">
    <text evidence="4">The sequence shown here is derived from an EMBL/GenBank/DDBJ whole genome shotgun (WGS) entry which is preliminary data.</text>
</comment>
<dbReference type="InterPro" id="IPR001932">
    <property type="entry name" value="PPM-type_phosphatase-like_dom"/>
</dbReference>
<dbReference type="EC" id="3.1.3.16" evidence="4"/>
<dbReference type="InterPro" id="IPR011006">
    <property type="entry name" value="CheY-like_superfamily"/>
</dbReference>
<dbReference type="SUPFAM" id="SSF81606">
    <property type="entry name" value="PP2C-like"/>
    <property type="match status" value="1"/>
</dbReference>
<organism evidence="4 5">
    <name type="scientific">Microbulbifer echini</name>
    <dbReference type="NCBI Taxonomy" id="1529067"/>
    <lineage>
        <taxon>Bacteria</taxon>
        <taxon>Pseudomonadati</taxon>
        <taxon>Pseudomonadota</taxon>
        <taxon>Gammaproteobacteria</taxon>
        <taxon>Cellvibrionales</taxon>
        <taxon>Microbulbiferaceae</taxon>
        <taxon>Microbulbifer</taxon>
    </lineage>
</organism>
<dbReference type="PANTHER" id="PTHR43156">
    <property type="entry name" value="STAGE II SPORULATION PROTEIN E-RELATED"/>
    <property type="match status" value="1"/>
</dbReference>
<dbReference type="EMBL" id="JBGMEL010000005">
    <property type="protein sequence ID" value="MFA0790171.1"/>
    <property type="molecule type" value="Genomic_DNA"/>
</dbReference>
<dbReference type="Gene3D" id="3.40.50.2300">
    <property type="match status" value="1"/>
</dbReference>
<dbReference type="Pfam" id="PF07228">
    <property type="entry name" value="SpoIIE"/>
    <property type="match status" value="1"/>
</dbReference>
<evidence type="ECO:0000259" key="3">
    <source>
        <dbReference type="PROSITE" id="PS50110"/>
    </source>
</evidence>
<evidence type="ECO:0000313" key="4">
    <source>
        <dbReference type="EMBL" id="MFA0790171.1"/>
    </source>
</evidence>
<gene>
    <name evidence="4" type="ORF">ACCI51_06405</name>
</gene>
<evidence type="ECO:0000256" key="2">
    <source>
        <dbReference type="PROSITE-ProRule" id="PRU00169"/>
    </source>
</evidence>
<dbReference type="InterPro" id="IPR001789">
    <property type="entry name" value="Sig_transdc_resp-reg_receiver"/>
</dbReference>
<evidence type="ECO:0000256" key="1">
    <source>
        <dbReference type="ARBA" id="ARBA00022801"/>
    </source>
</evidence>
<dbReference type="Gene3D" id="3.60.40.10">
    <property type="entry name" value="PPM-type phosphatase domain"/>
    <property type="match status" value="1"/>
</dbReference>
<dbReference type="PROSITE" id="PS50110">
    <property type="entry name" value="RESPONSE_REGULATORY"/>
    <property type="match status" value="1"/>
</dbReference>
<accession>A0ABV4NME7</accession>
<evidence type="ECO:0000313" key="5">
    <source>
        <dbReference type="Proteomes" id="UP001569414"/>
    </source>
</evidence>
<dbReference type="SUPFAM" id="SSF52172">
    <property type="entry name" value="CheY-like"/>
    <property type="match status" value="1"/>
</dbReference>
<dbReference type="CDD" id="cd00156">
    <property type="entry name" value="REC"/>
    <property type="match status" value="1"/>
</dbReference>
<dbReference type="Gene3D" id="1.20.5.390">
    <property type="entry name" value="L1 transposable element, trimerization domain"/>
    <property type="match status" value="1"/>
</dbReference>
<sequence>MAGPSSLLLTDDECSRNFLRGALSRQGLSVAVADSGQQGIEQFSPELFQLVVVDLLLPDMDGLEVLRKIKHLSPGTAVLMIADSGELHQVLQAMRLGACDFLIKPIQQAALIDSVICRITGEENLAQQNIQYRKALEERNSELRDHIELLRRDQEAGRLLQQHLLPRSPYVYPGGIAVAYRLVPSLYLSGDFVDYGLFGERFVAFYLVDVSGHGVSSALVTALIKNTIMHRLRERPLFSQLESLGTDLLEVLELINRELLSTGMGKHASMFVGVVDTAASQLHYAVAGQIPMPALASAAGADWLPGKGRPLGIFERGDWQVMRAELPASWRLVACSDGVLELLEGDLLEKEDRLLQLIAAADGELDMLCESLKVDTFGALPDDITILTLTRG</sequence>
<keyword evidence="2" id="KW-0597">Phosphoprotein</keyword>
<feature type="domain" description="Response regulatory" evidence="3">
    <location>
        <begin position="5"/>
        <end position="119"/>
    </location>
</feature>